<protein>
    <submittedName>
        <fullName evidence="9">Chromate efflux transporter</fullName>
    </submittedName>
</protein>
<accession>A0ABV4ANF5</accession>
<dbReference type="PIRSF" id="PIRSF004810">
    <property type="entry name" value="ChrA"/>
    <property type="match status" value="1"/>
</dbReference>
<comment type="subcellular location">
    <subcellularLocation>
        <location evidence="1">Cell membrane</location>
        <topology evidence="1">Multi-pass membrane protein</topology>
    </subcellularLocation>
</comment>
<evidence type="ECO:0000256" key="1">
    <source>
        <dbReference type="ARBA" id="ARBA00004651"/>
    </source>
</evidence>
<feature type="transmembrane region" description="Helical" evidence="8">
    <location>
        <begin position="377"/>
        <end position="406"/>
    </location>
</feature>
<sequence length="411" mass="42588">MTPTNRSPQHEQTPGDSPPGSVAEVGTAFLKLGLSSFGGPIAHLGYFHREFVERRRWLDEEHFGQLLALCQFLPGPASSQLGFSLGLLRAGWLGGIAAFIGFTLPSALLLFVFAAWSSHIAGPWGQSAIHGLKLVAVAVVAQGVLGMARTLTPDRSRALMAAAAAGLIAVSGSAWMQLLIVVGGAALGPLLCRQVTARRGATFALHYGRRSGGTLLVFFGALLVTAVVVAPHLPPLAQVAGAFYRAGALVFGGGHVVLPLLKRAVVDPGWLSNDTFLAGYGATQAVPGPMFTLSAFLGERLYGGQGGALGATVSLLAIFLPGLLLVSGALPFWRALGARDGAARMLAGVNAVVVGLLAAALYDPVWISAVHDAGDFAIALVAFTLLVAARWPALAVVAWCVVASLLRTVWI</sequence>
<keyword evidence="4 8" id="KW-0812">Transmembrane</keyword>
<dbReference type="InterPro" id="IPR014047">
    <property type="entry name" value="Chr_Tranpt_l_chain"/>
</dbReference>
<proteinExistence type="inferred from homology"/>
<feature type="transmembrane region" description="Helical" evidence="8">
    <location>
        <begin position="211"/>
        <end position="230"/>
    </location>
</feature>
<evidence type="ECO:0000256" key="6">
    <source>
        <dbReference type="ARBA" id="ARBA00023136"/>
    </source>
</evidence>
<evidence type="ECO:0000313" key="9">
    <source>
        <dbReference type="EMBL" id="MEY2180803.1"/>
    </source>
</evidence>
<dbReference type="Pfam" id="PF02417">
    <property type="entry name" value="Chromate_transp"/>
    <property type="match status" value="2"/>
</dbReference>
<comment type="similarity">
    <text evidence="2">Belongs to the chromate ion transporter (CHR) (TC 2.A.51) family.</text>
</comment>
<feature type="transmembrane region" description="Helical" evidence="8">
    <location>
        <begin position="90"/>
        <end position="116"/>
    </location>
</feature>
<keyword evidence="5 8" id="KW-1133">Transmembrane helix</keyword>
<feature type="region of interest" description="Disordered" evidence="7">
    <location>
        <begin position="1"/>
        <end position="20"/>
    </location>
</feature>
<dbReference type="NCBIfam" id="TIGR00937">
    <property type="entry name" value="2A51"/>
    <property type="match status" value="1"/>
</dbReference>
<feature type="transmembrane region" description="Helical" evidence="8">
    <location>
        <begin position="128"/>
        <end position="146"/>
    </location>
</feature>
<evidence type="ECO:0000313" key="10">
    <source>
        <dbReference type="Proteomes" id="UP001562159"/>
    </source>
</evidence>
<evidence type="ECO:0000256" key="3">
    <source>
        <dbReference type="ARBA" id="ARBA00022475"/>
    </source>
</evidence>
<feature type="transmembrane region" description="Helical" evidence="8">
    <location>
        <begin position="308"/>
        <end position="333"/>
    </location>
</feature>
<dbReference type="Proteomes" id="UP001562159">
    <property type="component" value="Unassembled WGS sequence"/>
</dbReference>
<dbReference type="PANTHER" id="PTHR33567">
    <property type="entry name" value="CHROMATE ION TRANSPORTER (EUROFUNG)"/>
    <property type="match status" value="1"/>
</dbReference>
<comment type="caution">
    <text evidence="9">The sequence shown here is derived from an EMBL/GenBank/DDBJ whole genome shotgun (WGS) entry which is preliminary data.</text>
</comment>
<keyword evidence="6 8" id="KW-0472">Membrane</keyword>
<feature type="transmembrane region" description="Helical" evidence="8">
    <location>
        <begin position="158"/>
        <end position="191"/>
    </location>
</feature>
<evidence type="ECO:0000256" key="2">
    <source>
        <dbReference type="ARBA" id="ARBA00005262"/>
    </source>
</evidence>
<feature type="transmembrane region" description="Helical" evidence="8">
    <location>
        <begin position="345"/>
        <end position="365"/>
    </location>
</feature>
<evidence type="ECO:0000256" key="7">
    <source>
        <dbReference type="SAM" id="MobiDB-lite"/>
    </source>
</evidence>
<keyword evidence="3" id="KW-1003">Cell membrane</keyword>
<dbReference type="InterPro" id="IPR003370">
    <property type="entry name" value="Chromate_transpt"/>
</dbReference>
<gene>
    <name evidence="9" type="primary">chrA</name>
    <name evidence="9" type="ORF">AB7878_00055</name>
</gene>
<feature type="compositionally biased region" description="Polar residues" evidence="7">
    <location>
        <begin position="1"/>
        <end position="15"/>
    </location>
</feature>
<dbReference type="PANTHER" id="PTHR33567:SF3">
    <property type="entry name" value="CHROMATE ION TRANSPORTER (EUROFUNG)"/>
    <property type="match status" value="1"/>
</dbReference>
<name>A0ABV4ANF5_9GAMM</name>
<organism evidence="9 10">
    <name type="scientific">Rhodanobacter humi</name>
    <dbReference type="NCBI Taxonomy" id="1888173"/>
    <lineage>
        <taxon>Bacteria</taxon>
        <taxon>Pseudomonadati</taxon>
        <taxon>Pseudomonadota</taxon>
        <taxon>Gammaproteobacteria</taxon>
        <taxon>Lysobacterales</taxon>
        <taxon>Rhodanobacteraceae</taxon>
        <taxon>Rhodanobacter</taxon>
    </lineage>
</organism>
<reference evidence="9 10" key="1">
    <citation type="submission" date="2024-07" db="EMBL/GenBank/DDBJ databases">
        <title>Molecular mechanisms and environmental adaptations of flagellar loss and biofilm growth of Rhodanobacter under environmental stress.</title>
        <authorList>
            <person name="Chen M."/>
        </authorList>
    </citation>
    <scope>NUCLEOTIDE SEQUENCE [LARGE SCALE GENOMIC DNA]</scope>
    <source>
        <strain evidence="9 10">RS22</strain>
    </source>
</reference>
<evidence type="ECO:0000256" key="8">
    <source>
        <dbReference type="SAM" id="Phobius"/>
    </source>
</evidence>
<evidence type="ECO:0000256" key="5">
    <source>
        <dbReference type="ARBA" id="ARBA00022989"/>
    </source>
</evidence>
<dbReference type="EMBL" id="JBGBPY010000001">
    <property type="protein sequence ID" value="MEY2180803.1"/>
    <property type="molecule type" value="Genomic_DNA"/>
</dbReference>
<feature type="transmembrane region" description="Helical" evidence="8">
    <location>
        <begin position="242"/>
        <end position="261"/>
    </location>
</feature>
<keyword evidence="10" id="KW-1185">Reference proteome</keyword>
<evidence type="ECO:0000256" key="4">
    <source>
        <dbReference type="ARBA" id="ARBA00022692"/>
    </source>
</evidence>